<evidence type="ECO:0000313" key="8">
    <source>
        <dbReference type="EMBL" id="RYU90834.1"/>
    </source>
</evidence>
<dbReference type="SMART" id="SM00028">
    <property type="entry name" value="TPR"/>
    <property type="match status" value="6"/>
</dbReference>
<evidence type="ECO:0000256" key="6">
    <source>
        <dbReference type="SAM" id="SignalP"/>
    </source>
</evidence>
<feature type="repeat" description="TPR" evidence="4">
    <location>
        <begin position="118"/>
        <end position="151"/>
    </location>
</feature>
<dbReference type="RefSeq" id="WP_129876383.1">
    <property type="nucleotide sequence ID" value="NZ_SEWG01000003.1"/>
</dbReference>
<evidence type="ECO:0000256" key="4">
    <source>
        <dbReference type="PROSITE-ProRule" id="PRU00339"/>
    </source>
</evidence>
<keyword evidence="3" id="KW-0902">Two-component regulatory system</keyword>
<dbReference type="Gene3D" id="1.20.5.1930">
    <property type="match status" value="1"/>
</dbReference>
<dbReference type="InterPro" id="IPR005467">
    <property type="entry name" value="His_kinase_dom"/>
</dbReference>
<comment type="caution">
    <text evidence="8">The sequence shown here is derived from an EMBL/GenBank/DDBJ whole genome shotgun (WGS) entry which is preliminary data.</text>
</comment>
<evidence type="ECO:0000313" key="9">
    <source>
        <dbReference type="Proteomes" id="UP000293331"/>
    </source>
</evidence>
<dbReference type="SUPFAM" id="SSF55874">
    <property type="entry name" value="ATPase domain of HSP90 chaperone/DNA topoisomerase II/histidine kinase"/>
    <property type="match status" value="1"/>
</dbReference>
<dbReference type="InterPro" id="IPR050482">
    <property type="entry name" value="Sensor_HK_TwoCompSys"/>
</dbReference>
<evidence type="ECO:0000259" key="7">
    <source>
        <dbReference type="PROSITE" id="PS50109"/>
    </source>
</evidence>
<keyword evidence="5" id="KW-1133">Transmembrane helix</keyword>
<dbReference type="AlphaFoldDB" id="A0A4Q5LM51"/>
<organism evidence="8 9">
    <name type="scientific">Mucilaginibacter terrigena</name>
    <dbReference type="NCBI Taxonomy" id="2492395"/>
    <lineage>
        <taxon>Bacteria</taxon>
        <taxon>Pseudomonadati</taxon>
        <taxon>Bacteroidota</taxon>
        <taxon>Sphingobacteriia</taxon>
        <taxon>Sphingobacteriales</taxon>
        <taxon>Sphingobacteriaceae</taxon>
        <taxon>Mucilaginibacter</taxon>
    </lineage>
</organism>
<feature type="domain" description="Histidine kinase" evidence="7">
    <location>
        <begin position="557"/>
        <end position="644"/>
    </location>
</feature>
<keyword evidence="2" id="KW-0418">Kinase</keyword>
<dbReference type="OrthoDB" id="9778366at2"/>
<dbReference type="InterPro" id="IPR036890">
    <property type="entry name" value="HATPase_C_sf"/>
</dbReference>
<evidence type="ECO:0000256" key="2">
    <source>
        <dbReference type="ARBA" id="ARBA00022777"/>
    </source>
</evidence>
<dbReference type="Pfam" id="PF07730">
    <property type="entry name" value="HisKA_3"/>
    <property type="match status" value="1"/>
</dbReference>
<dbReference type="GO" id="GO:0016020">
    <property type="term" value="C:membrane"/>
    <property type="evidence" value="ECO:0007669"/>
    <property type="project" value="InterPro"/>
</dbReference>
<dbReference type="Proteomes" id="UP000293331">
    <property type="component" value="Unassembled WGS sequence"/>
</dbReference>
<dbReference type="InterPro" id="IPR011712">
    <property type="entry name" value="Sig_transdc_His_kin_sub3_dim/P"/>
</dbReference>
<dbReference type="GO" id="GO:0046983">
    <property type="term" value="F:protein dimerization activity"/>
    <property type="evidence" value="ECO:0007669"/>
    <property type="project" value="InterPro"/>
</dbReference>
<accession>A0A4Q5LM51</accession>
<reference evidence="8 9" key="1">
    <citation type="submission" date="2019-02" db="EMBL/GenBank/DDBJ databases">
        <title>Bacterial novel species Mucilaginibacter sp. 17JY9-4 isolated from soil.</title>
        <authorList>
            <person name="Jung H.-Y."/>
        </authorList>
    </citation>
    <scope>NUCLEOTIDE SEQUENCE [LARGE SCALE GENOMIC DNA]</scope>
    <source>
        <strain evidence="8 9">17JY9-4</strain>
    </source>
</reference>
<gene>
    <name evidence="8" type="ORF">EWM62_09335</name>
</gene>
<dbReference type="SUPFAM" id="SSF48452">
    <property type="entry name" value="TPR-like"/>
    <property type="match status" value="2"/>
</dbReference>
<dbReference type="EMBL" id="SEWG01000003">
    <property type="protein sequence ID" value="RYU90834.1"/>
    <property type="molecule type" value="Genomic_DNA"/>
</dbReference>
<sequence length="644" mass="72359">MRKLLLIALCIPVIAFAQNKKIDSLKQVLADAKADTTKANVYYKIALELQRMDPAQSQKMIDQAMAISQKIKYQKGLANIYSFMAIQSSFKGEFDAMKVYAEKCLQLAKKNNLPLIVAKGYSSLGVYYWQTGSYSEAIKNHLAALALREKLKDTTGISSSLGNLALVYFDNRNPKEAERYALMGLALGKKINNSTIMVSCLQLLANVYGEGGKFEKALQMDAEALAICKQHNDTRGLSQVYSNMANCYTAMKQYDKGLKYQLEVLKLDQFFGDKKQVSDTYMNISAIYTEKKDYKTALDWMKKGLQLSQESKYKQGEKSGWGSISQIYERMGDYKNALAAHQKYQSISLDLINENSNKQIALMQTKFETVKKEQKISLLNKENTIQKLSITKQKTTIAIIVGLLLVSLLVAGLIYNRNKLKQKALLQAQMLKHQDILTKAVIDAEEHERKRIAADLHDGVGQLFSAVKMNLSGLFDRIALPREEDRFLAENTMALVDESCKEVRVISHQMMPNMLLRSGIASDLKSFIEKIDSDSLKIRLETTGFKDRLESNVETMLYRIIQETINNVIKHARATQLEIILKRDAGEISAVIKDNGVGFDTDKPDGFEGIGLKNILTRIEYLRGTIKYNSAPGKGTIVTVNVPA</sequence>
<proteinExistence type="predicted"/>
<dbReference type="Pfam" id="PF02518">
    <property type="entry name" value="HATPase_c"/>
    <property type="match status" value="1"/>
</dbReference>
<dbReference type="InterPro" id="IPR003594">
    <property type="entry name" value="HATPase_dom"/>
</dbReference>
<keyword evidence="5" id="KW-0472">Membrane</keyword>
<keyword evidence="5" id="KW-0812">Transmembrane</keyword>
<dbReference type="Gene3D" id="1.25.40.10">
    <property type="entry name" value="Tetratricopeptide repeat domain"/>
    <property type="match status" value="2"/>
</dbReference>
<keyword evidence="1" id="KW-0808">Transferase</keyword>
<dbReference type="PROSITE" id="PS50109">
    <property type="entry name" value="HIS_KIN"/>
    <property type="match status" value="1"/>
</dbReference>
<dbReference type="GO" id="GO:0000155">
    <property type="term" value="F:phosphorelay sensor kinase activity"/>
    <property type="evidence" value="ECO:0007669"/>
    <property type="project" value="InterPro"/>
</dbReference>
<dbReference type="Pfam" id="PF13374">
    <property type="entry name" value="TPR_10"/>
    <property type="match status" value="1"/>
</dbReference>
<dbReference type="Pfam" id="PF13424">
    <property type="entry name" value="TPR_12"/>
    <property type="match status" value="2"/>
</dbReference>
<evidence type="ECO:0000256" key="5">
    <source>
        <dbReference type="SAM" id="Phobius"/>
    </source>
</evidence>
<evidence type="ECO:0000256" key="1">
    <source>
        <dbReference type="ARBA" id="ARBA00022679"/>
    </source>
</evidence>
<evidence type="ECO:0000256" key="3">
    <source>
        <dbReference type="ARBA" id="ARBA00023012"/>
    </source>
</evidence>
<dbReference type="PROSITE" id="PS50005">
    <property type="entry name" value="TPR"/>
    <property type="match status" value="2"/>
</dbReference>
<keyword evidence="9" id="KW-1185">Reference proteome</keyword>
<dbReference type="Gene3D" id="3.30.565.10">
    <property type="entry name" value="Histidine kinase-like ATPase, C-terminal domain"/>
    <property type="match status" value="1"/>
</dbReference>
<dbReference type="Pfam" id="PF13181">
    <property type="entry name" value="TPR_8"/>
    <property type="match status" value="1"/>
</dbReference>
<dbReference type="InterPro" id="IPR011990">
    <property type="entry name" value="TPR-like_helical_dom_sf"/>
</dbReference>
<name>A0A4Q5LM51_9SPHI</name>
<dbReference type="InterPro" id="IPR019734">
    <property type="entry name" value="TPR_rpt"/>
</dbReference>
<feature type="signal peptide" evidence="6">
    <location>
        <begin position="1"/>
        <end position="17"/>
    </location>
</feature>
<feature type="transmembrane region" description="Helical" evidence="5">
    <location>
        <begin position="396"/>
        <end position="415"/>
    </location>
</feature>
<keyword evidence="4" id="KW-0802">TPR repeat</keyword>
<protein>
    <submittedName>
        <fullName evidence="8">Tetratricopeptide repeat protein</fullName>
    </submittedName>
</protein>
<dbReference type="PANTHER" id="PTHR24421">
    <property type="entry name" value="NITRATE/NITRITE SENSOR PROTEIN NARX-RELATED"/>
    <property type="match status" value="1"/>
</dbReference>
<feature type="chain" id="PRO_5020702433" evidence="6">
    <location>
        <begin position="18"/>
        <end position="644"/>
    </location>
</feature>
<keyword evidence="6" id="KW-0732">Signal</keyword>
<feature type="repeat" description="TPR" evidence="4">
    <location>
        <begin position="278"/>
        <end position="311"/>
    </location>
</feature>
<dbReference type="CDD" id="cd16917">
    <property type="entry name" value="HATPase_UhpB-NarQ-NarX-like"/>
    <property type="match status" value="1"/>
</dbReference>